<reference evidence="2 3" key="1">
    <citation type="submission" date="2019-05" db="EMBL/GenBank/DDBJ databases">
        <title>Erythrobacter marisflavi sp. nov., isolated from isolated from water of an estuary environment.</title>
        <authorList>
            <person name="Yoon J.-H."/>
        </authorList>
    </citation>
    <scope>NUCLEOTIDE SEQUENCE [LARGE SCALE GENOMIC DNA]</scope>
    <source>
        <strain evidence="2 3">KEM-5</strain>
    </source>
</reference>
<sequence length="222" mass="23892">MATTHRRIETQDAKALRSRRQHFAAPGGSHDRIVGFLARALPMAVGVLAAVMVITPLGPRGEISFLLDRNKVAMIKERLRVDNALYRGQDAKGRPFSLTAGEAVQQSSAEGIVRMDDLVARLLMTDGPARLSASAGQYDINDDIVAVAGTMRLATADGYRMMASGVSVNLKDKTLTGADGVEGEIPAGTFRADRMFVDLDARTITLSGNARLRMVPGKLRMP</sequence>
<evidence type="ECO:0000313" key="3">
    <source>
        <dbReference type="Proteomes" id="UP000309668"/>
    </source>
</evidence>
<evidence type="ECO:0000256" key="1">
    <source>
        <dbReference type="SAM" id="Phobius"/>
    </source>
</evidence>
<evidence type="ECO:0000313" key="2">
    <source>
        <dbReference type="EMBL" id="TMM48342.1"/>
    </source>
</evidence>
<keyword evidence="1" id="KW-0472">Membrane</keyword>
<dbReference type="OrthoDB" id="7423492at2"/>
<dbReference type="EMBL" id="VCAO01000003">
    <property type="protein sequence ID" value="TMM48342.1"/>
    <property type="molecule type" value="Genomic_DNA"/>
</dbReference>
<proteinExistence type="predicted"/>
<keyword evidence="1" id="KW-1133">Transmembrane helix</keyword>
<dbReference type="AlphaFoldDB" id="A0A5S3P5M5"/>
<name>A0A5S3P5M5_9SPHN</name>
<organism evidence="2 3">
    <name type="scientific">Qipengyuania marisflavi</name>
    <dbReference type="NCBI Taxonomy" id="2486356"/>
    <lineage>
        <taxon>Bacteria</taxon>
        <taxon>Pseudomonadati</taxon>
        <taxon>Pseudomonadota</taxon>
        <taxon>Alphaproteobacteria</taxon>
        <taxon>Sphingomonadales</taxon>
        <taxon>Erythrobacteraceae</taxon>
        <taxon>Qipengyuania</taxon>
    </lineage>
</organism>
<keyword evidence="1" id="KW-0812">Transmembrane</keyword>
<protein>
    <submittedName>
        <fullName evidence="2">LPS export ABC transporter periplasmic protein LptC</fullName>
    </submittedName>
</protein>
<dbReference type="InterPro" id="IPR010664">
    <property type="entry name" value="LipoPS_assembly_LptC-rel"/>
</dbReference>
<dbReference type="Pfam" id="PF06835">
    <property type="entry name" value="LptC"/>
    <property type="match status" value="1"/>
</dbReference>
<dbReference type="Proteomes" id="UP000309668">
    <property type="component" value="Unassembled WGS sequence"/>
</dbReference>
<feature type="transmembrane region" description="Helical" evidence="1">
    <location>
        <begin position="36"/>
        <end position="57"/>
    </location>
</feature>
<keyword evidence="3" id="KW-1185">Reference proteome</keyword>
<comment type="caution">
    <text evidence="2">The sequence shown here is derived from an EMBL/GenBank/DDBJ whole genome shotgun (WGS) entry which is preliminary data.</text>
</comment>
<dbReference type="RefSeq" id="WP_138617929.1">
    <property type="nucleotide sequence ID" value="NZ_VCAO01000003.1"/>
</dbReference>
<accession>A0A5S3P5M5</accession>
<gene>
    <name evidence="2" type="ORF">FEV51_08675</name>
</gene>